<evidence type="ECO:0000313" key="5">
    <source>
        <dbReference type="EMBL" id="CAH0364361.1"/>
    </source>
</evidence>
<keyword evidence="2" id="KW-0732">Signal</keyword>
<evidence type="ECO:0000256" key="1">
    <source>
        <dbReference type="SAM" id="MobiDB-lite"/>
    </source>
</evidence>
<keyword evidence="6" id="KW-1185">Reference proteome</keyword>
<evidence type="ECO:0000313" key="4">
    <source>
        <dbReference type="EMBL" id="CAE0701761.1"/>
    </source>
</evidence>
<dbReference type="EMBL" id="CAKKNE010000001">
    <property type="protein sequence ID" value="CAH0364361.1"/>
    <property type="molecule type" value="Genomic_DNA"/>
</dbReference>
<feature type="signal peptide" evidence="2">
    <location>
        <begin position="1"/>
        <end position="33"/>
    </location>
</feature>
<proteinExistence type="predicted"/>
<protein>
    <recommendedName>
        <fullName evidence="3">TNase-like domain-containing protein</fullName>
    </recommendedName>
</protein>
<sequence length="245" mass="26811">MRHAITRRPALLRPLAALLGAATTTLPPQPARATTDVVVRVMDSDRVKLERAGVVRLAGVRTPTRDVPVCYNREPGAKTRGLLSRGAKVEVELSSGDANIVVGGKSVSETIVREGYAYATPRRRRASDGEDYLGSVLADAQEAAKRDQRGLWRPCGDASPVVPVATFDDIDFQPTPTKDYGDAPAKYKSCAEFEFYEDALAIFERAPEGVRKRLDRDGDGVPCPGLPHTTDRERYRFKKRAEASS</sequence>
<dbReference type="InterPro" id="IPR016071">
    <property type="entry name" value="Staphylococal_nuclease_OB-fold"/>
</dbReference>
<gene>
    <name evidence="4" type="ORF">PCAL00307_LOCUS17197</name>
    <name evidence="5" type="ORF">PECAL_1P07200</name>
</gene>
<dbReference type="Pfam" id="PF00565">
    <property type="entry name" value="SNase"/>
    <property type="match status" value="1"/>
</dbReference>
<name>A0A7S4A2N4_9STRA</name>
<dbReference type="OrthoDB" id="47133at2759"/>
<evidence type="ECO:0000256" key="2">
    <source>
        <dbReference type="SAM" id="SignalP"/>
    </source>
</evidence>
<dbReference type="InterPro" id="IPR035437">
    <property type="entry name" value="SNase_OB-fold_sf"/>
</dbReference>
<feature type="region of interest" description="Disordered" evidence="1">
    <location>
        <begin position="213"/>
        <end position="245"/>
    </location>
</feature>
<dbReference type="InterPro" id="IPR008613">
    <property type="entry name" value="Excalibur_Ca-bd_domain"/>
</dbReference>
<feature type="domain" description="TNase-like" evidence="3">
    <location>
        <begin position="32"/>
        <end position="154"/>
    </location>
</feature>
<feature type="chain" id="PRO_5035593761" description="TNase-like domain-containing protein" evidence="2">
    <location>
        <begin position="34"/>
        <end position="245"/>
    </location>
</feature>
<dbReference type="Proteomes" id="UP000789595">
    <property type="component" value="Unassembled WGS sequence"/>
</dbReference>
<organism evidence="4">
    <name type="scientific">Pelagomonas calceolata</name>
    <dbReference type="NCBI Taxonomy" id="35677"/>
    <lineage>
        <taxon>Eukaryota</taxon>
        <taxon>Sar</taxon>
        <taxon>Stramenopiles</taxon>
        <taxon>Ochrophyta</taxon>
        <taxon>Pelagophyceae</taxon>
        <taxon>Pelagomonadales</taxon>
        <taxon>Pelagomonadaceae</taxon>
        <taxon>Pelagomonas</taxon>
    </lineage>
</organism>
<dbReference type="SMART" id="SM00318">
    <property type="entry name" value="SNc"/>
    <property type="match status" value="1"/>
</dbReference>
<reference evidence="5" key="2">
    <citation type="submission" date="2021-11" db="EMBL/GenBank/DDBJ databases">
        <authorList>
            <consortium name="Genoscope - CEA"/>
            <person name="William W."/>
        </authorList>
    </citation>
    <scope>NUCLEOTIDE SEQUENCE</scope>
</reference>
<accession>A0A7S4A2N4</accession>
<dbReference type="Pfam" id="PF05901">
    <property type="entry name" value="Excalibur"/>
    <property type="match status" value="1"/>
</dbReference>
<feature type="compositionally biased region" description="Basic and acidic residues" evidence="1">
    <location>
        <begin position="229"/>
        <end position="245"/>
    </location>
</feature>
<evidence type="ECO:0000259" key="3">
    <source>
        <dbReference type="SMART" id="SM00318"/>
    </source>
</evidence>
<dbReference type="SUPFAM" id="SSF50199">
    <property type="entry name" value="Staphylococcal nuclease"/>
    <property type="match status" value="1"/>
</dbReference>
<dbReference type="AlphaFoldDB" id="A0A7S4A2N4"/>
<dbReference type="EMBL" id="HBIW01020019">
    <property type="protein sequence ID" value="CAE0701761.1"/>
    <property type="molecule type" value="Transcribed_RNA"/>
</dbReference>
<dbReference type="Gene3D" id="2.40.50.90">
    <property type="match status" value="1"/>
</dbReference>
<evidence type="ECO:0000313" key="6">
    <source>
        <dbReference type="Proteomes" id="UP000789595"/>
    </source>
</evidence>
<reference evidence="4" key="1">
    <citation type="submission" date="2021-01" db="EMBL/GenBank/DDBJ databases">
        <authorList>
            <person name="Corre E."/>
            <person name="Pelletier E."/>
            <person name="Niang G."/>
            <person name="Scheremetjew M."/>
            <person name="Finn R."/>
            <person name="Kale V."/>
            <person name="Holt S."/>
            <person name="Cochrane G."/>
            <person name="Meng A."/>
            <person name="Brown T."/>
            <person name="Cohen L."/>
        </authorList>
    </citation>
    <scope>NUCLEOTIDE SEQUENCE</scope>
    <source>
        <strain evidence="4">CCMP1756</strain>
    </source>
</reference>